<dbReference type="PRINTS" id="PR00412">
    <property type="entry name" value="EPOXHYDRLASE"/>
</dbReference>
<dbReference type="GO" id="GO:0016020">
    <property type="term" value="C:membrane"/>
    <property type="evidence" value="ECO:0007669"/>
    <property type="project" value="TreeGrafter"/>
</dbReference>
<dbReference type="SUPFAM" id="SSF53474">
    <property type="entry name" value="alpha/beta-Hydrolases"/>
    <property type="match status" value="1"/>
</dbReference>
<feature type="domain" description="AB hydrolase-1" evidence="2">
    <location>
        <begin position="41"/>
        <end position="283"/>
    </location>
</feature>
<proteinExistence type="predicted"/>
<comment type="caution">
    <text evidence="3">The sequence shown here is derived from an EMBL/GenBank/DDBJ whole genome shotgun (WGS) entry which is preliminary data.</text>
</comment>
<organism evidence="3 4">
    <name type="scientific">Cephalotrichum gorgonifer</name>
    <dbReference type="NCBI Taxonomy" id="2041049"/>
    <lineage>
        <taxon>Eukaryota</taxon>
        <taxon>Fungi</taxon>
        <taxon>Dikarya</taxon>
        <taxon>Ascomycota</taxon>
        <taxon>Pezizomycotina</taxon>
        <taxon>Sordariomycetes</taxon>
        <taxon>Hypocreomycetidae</taxon>
        <taxon>Microascales</taxon>
        <taxon>Microascaceae</taxon>
        <taxon>Cephalotrichum</taxon>
    </lineage>
</organism>
<evidence type="ECO:0000313" key="3">
    <source>
        <dbReference type="EMBL" id="SPO04474.1"/>
    </source>
</evidence>
<dbReference type="PRINTS" id="PR00111">
    <property type="entry name" value="ABHYDROLASE"/>
</dbReference>
<evidence type="ECO:0000259" key="2">
    <source>
        <dbReference type="Pfam" id="PF00561"/>
    </source>
</evidence>
<dbReference type="GO" id="GO:0016787">
    <property type="term" value="F:hydrolase activity"/>
    <property type="evidence" value="ECO:0007669"/>
    <property type="project" value="UniProtKB-KW"/>
</dbReference>
<dbReference type="InterPro" id="IPR000639">
    <property type="entry name" value="Epox_hydrolase-like"/>
</dbReference>
<name>A0AAE8N2U0_9PEZI</name>
<dbReference type="InterPro" id="IPR029058">
    <property type="entry name" value="AB_hydrolase_fold"/>
</dbReference>
<evidence type="ECO:0000256" key="1">
    <source>
        <dbReference type="ARBA" id="ARBA00022801"/>
    </source>
</evidence>
<keyword evidence="4" id="KW-1185">Reference proteome</keyword>
<dbReference type="Proteomes" id="UP001187682">
    <property type="component" value="Unassembled WGS sequence"/>
</dbReference>
<protein>
    <recommendedName>
        <fullName evidence="2">AB hydrolase-1 domain-containing protein</fullName>
    </recommendedName>
</protein>
<dbReference type="InterPro" id="IPR000073">
    <property type="entry name" value="AB_hydrolase_1"/>
</dbReference>
<dbReference type="Gene3D" id="3.40.50.1820">
    <property type="entry name" value="alpha/beta hydrolase"/>
    <property type="match status" value="1"/>
</dbReference>
<evidence type="ECO:0000313" key="4">
    <source>
        <dbReference type="Proteomes" id="UP001187682"/>
    </source>
</evidence>
<dbReference type="AlphaFoldDB" id="A0AAE8N2U0"/>
<accession>A0AAE8N2U0</accession>
<gene>
    <name evidence="3" type="ORF">DNG_07159</name>
</gene>
<dbReference type="InterPro" id="IPR050266">
    <property type="entry name" value="AB_hydrolase_sf"/>
</dbReference>
<dbReference type="Pfam" id="PF00561">
    <property type="entry name" value="Abhydrolase_1"/>
    <property type="match status" value="1"/>
</dbReference>
<sequence length="298" mass="32935">MPTISSPVDSTSLFYRDYTPSPLATSYRPSPEAACAVQPLTLVFLHGWPMSSRMYEHLALPLCETHRFRVVAPDRRGFGRSEWRAGEGFGWDVLVGDLVGVLEGAGVGEFVFVASSMGCTESLLAYQGSEFVRERCKGLIWLGPIMPYPLQTPTHPLSPSTELWASILDGLRDNRAQFVSEALPGVFAVEAGNEVHPKVLEHYERIVAEADGVAIERTTAVFNRESEEEMRRFAAEEVPVLVVHGGSDQSMPAEGSAVIIKEMVPRVELKIYERAGHGLYLTHTDKLMVDLLEFVGKL</sequence>
<reference evidence="3" key="1">
    <citation type="submission" date="2018-03" db="EMBL/GenBank/DDBJ databases">
        <authorList>
            <person name="Guldener U."/>
        </authorList>
    </citation>
    <scope>NUCLEOTIDE SEQUENCE</scope>
</reference>
<dbReference type="EMBL" id="ONZQ02000010">
    <property type="protein sequence ID" value="SPO04474.1"/>
    <property type="molecule type" value="Genomic_DNA"/>
</dbReference>
<keyword evidence="1" id="KW-0378">Hydrolase</keyword>
<dbReference type="PANTHER" id="PTHR43798:SF31">
    <property type="entry name" value="AB HYDROLASE SUPERFAMILY PROTEIN YCLE"/>
    <property type="match status" value="1"/>
</dbReference>
<dbReference type="PANTHER" id="PTHR43798">
    <property type="entry name" value="MONOACYLGLYCEROL LIPASE"/>
    <property type="match status" value="1"/>
</dbReference>